<organism evidence="1 2">
    <name type="scientific">Persicobacter diffluens</name>
    <dbReference type="NCBI Taxonomy" id="981"/>
    <lineage>
        <taxon>Bacteria</taxon>
        <taxon>Pseudomonadati</taxon>
        <taxon>Bacteroidota</taxon>
        <taxon>Cytophagia</taxon>
        <taxon>Cytophagales</taxon>
        <taxon>Persicobacteraceae</taxon>
        <taxon>Persicobacter</taxon>
    </lineage>
</organism>
<sequence>MRLIQLHKAIQIAPSDIISSATANRSLMCFRAFQRMRP</sequence>
<proteinExistence type="predicted"/>
<keyword evidence="2" id="KW-1185">Reference proteome</keyword>
<evidence type="ECO:0000313" key="2">
    <source>
        <dbReference type="Proteomes" id="UP001310022"/>
    </source>
</evidence>
<dbReference type="AlphaFoldDB" id="A0AAN4W0M0"/>
<accession>A0AAN4W0M0</accession>
<dbReference type="EMBL" id="BQKE01000001">
    <property type="protein sequence ID" value="GJM62295.1"/>
    <property type="molecule type" value="Genomic_DNA"/>
</dbReference>
<dbReference type="Proteomes" id="UP001310022">
    <property type="component" value="Unassembled WGS sequence"/>
</dbReference>
<name>A0AAN4W0M0_9BACT</name>
<protein>
    <submittedName>
        <fullName evidence="1">Uncharacterized protein</fullName>
    </submittedName>
</protein>
<reference evidence="1 2" key="1">
    <citation type="submission" date="2021-12" db="EMBL/GenBank/DDBJ databases">
        <title>Genome sequencing of bacteria with rrn-lacking chromosome and rrn-plasmid.</title>
        <authorList>
            <person name="Anda M."/>
            <person name="Iwasaki W."/>
        </authorList>
    </citation>
    <scope>NUCLEOTIDE SEQUENCE [LARGE SCALE GENOMIC DNA]</scope>
    <source>
        <strain evidence="1 2">NBRC 15940</strain>
    </source>
</reference>
<evidence type="ECO:0000313" key="1">
    <source>
        <dbReference type="EMBL" id="GJM62295.1"/>
    </source>
</evidence>
<comment type="caution">
    <text evidence="1">The sequence shown here is derived from an EMBL/GenBank/DDBJ whole genome shotgun (WGS) entry which is preliminary data.</text>
</comment>
<gene>
    <name evidence="1" type="ORF">PEDI_28470</name>
</gene>